<accession>A0A9W8LFI5</accession>
<dbReference type="GO" id="GO:0004252">
    <property type="term" value="F:serine-type endopeptidase activity"/>
    <property type="evidence" value="ECO:0007669"/>
    <property type="project" value="InterPro"/>
</dbReference>
<dbReference type="SMART" id="SM00020">
    <property type="entry name" value="Tryp_SPc"/>
    <property type="match status" value="1"/>
</dbReference>
<dbReference type="Pfam" id="PF00089">
    <property type="entry name" value="Trypsin"/>
    <property type="match status" value="1"/>
</dbReference>
<feature type="domain" description="Peptidase S1" evidence="3">
    <location>
        <begin position="26"/>
        <end position="291"/>
    </location>
</feature>
<dbReference type="OrthoDB" id="6380398at2759"/>
<feature type="region of interest" description="Disordered" evidence="2">
    <location>
        <begin position="307"/>
        <end position="355"/>
    </location>
</feature>
<reference evidence="4" key="1">
    <citation type="submission" date="2022-07" db="EMBL/GenBank/DDBJ databases">
        <title>Phylogenomic reconstructions and comparative analyses of Kickxellomycotina fungi.</title>
        <authorList>
            <person name="Reynolds N.K."/>
            <person name="Stajich J.E."/>
            <person name="Barry K."/>
            <person name="Grigoriev I.V."/>
            <person name="Crous P."/>
            <person name="Smith M.E."/>
        </authorList>
    </citation>
    <scope>NUCLEOTIDE SEQUENCE</scope>
    <source>
        <strain evidence="4">BCRC 34489</strain>
    </source>
</reference>
<dbReference type="PANTHER" id="PTHR24276:SF98">
    <property type="entry name" value="FI18310P1-RELATED"/>
    <property type="match status" value="1"/>
</dbReference>
<evidence type="ECO:0000313" key="5">
    <source>
        <dbReference type="Proteomes" id="UP001140172"/>
    </source>
</evidence>
<dbReference type="InterPro" id="IPR001254">
    <property type="entry name" value="Trypsin_dom"/>
</dbReference>
<proteinExistence type="predicted"/>
<dbReference type="SUPFAM" id="SSF50494">
    <property type="entry name" value="Trypsin-like serine proteases"/>
    <property type="match status" value="1"/>
</dbReference>
<protein>
    <recommendedName>
        <fullName evidence="3">Peptidase S1 domain-containing protein</fullName>
    </recommendedName>
</protein>
<sequence length="374" mass="37447">MKLSTIALATVATAGSGAFGLLEKRVVGGSAVTSSDYSFVTNIIVSSSGTGKDTSVCTGALISPTVVVTSAACVADSVSDKAVPVNTVIVGQGLQSAVIGNKTVSLAQAVAKNGYVYPTEIHVHPGYNSIAYTDNVAVVVLSQALGTAANVAKLISKPNATAKTAYTAVGWGSTDAETGGLSTPATASFASKLQQVQLSVGAKAACTDVWASYANLTNSLCLTPVKTSANVCNGDGLLVKQANDKSMGIAGLLNIVAVKGDVPAETCNNIGATDFFTTFANYVSWITQITPLKSSDFVSSASFSYGAASASDDSDVASEEGSLSDDGKASGSASESEDDESLSDDDESSHSSSASSTAVLAAAAAPLAVLLALF</sequence>
<dbReference type="EMBL" id="JANBUM010000352">
    <property type="protein sequence ID" value="KAJ2778410.1"/>
    <property type="molecule type" value="Genomic_DNA"/>
</dbReference>
<evidence type="ECO:0000256" key="1">
    <source>
        <dbReference type="ARBA" id="ARBA00023157"/>
    </source>
</evidence>
<feature type="compositionally biased region" description="Acidic residues" evidence="2">
    <location>
        <begin position="335"/>
        <end position="347"/>
    </location>
</feature>
<name>A0A9W8LFI5_9FUNG</name>
<dbReference type="PANTHER" id="PTHR24276">
    <property type="entry name" value="POLYSERASE-RELATED"/>
    <property type="match status" value="1"/>
</dbReference>
<organism evidence="4 5">
    <name type="scientific">Coemansia interrupta</name>
    <dbReference type="NCBI Taxonomy" id="1126814"/>
    <lineage>
        <taxon>Eukaryota</taxon>
        <taxon>Fungi</taxon>
        <taxon>Fungi incertae sedis</taxon>
        <taxon>Zoopagomycota</taxon>
        <taxon>Kickxellomycotina</taxon>
        <taxon>Kickxellomycetes</taxon>
        <taxon>Kickxellales</taxon>
        <taxon>Kickxellaceae</taxon>
        <taxon>Coemansia</taxon>
    </lineage>
</organism>
<evidence type="ECO:0000256" key="2">
    <source>
        <dbReference type="SAM" id="MobiDB-lite"/>
    </source>
</evidence>
<keyword evidence="5" id="KW-1185">Reference proteome</keyword>
<evidence type="ECO:0000259" key="3">
    <source>
        <dbReference type="PROSITE" id="PS50240"/>
    </source>
</evidence>
<dbReference type="InterPro" id="IPR009003">
    <property type="entry name" value="Peptidase_S1_PA"/>
</dbReference>
<keyword evidence="1" id="KW-1015">Disulfide bond</keyword>
<comment type="caution">
    <text evidence="4">The sequence shown here is derived from an EMBL/GenBank/DDBJ whole genome shotgun (WGS) entry which is preliminary data.</text>
</comment>
<dbReference type="GO" id="GO:0006508">
    <property type="term" value="P:proteolysis"/>
    <property type="evidence" value="ECO:0007669"/>
    <property type="project" value="InterPro"/>
</dbReference>
<dbReference type="AlphaFoldDB" id="A0A9W8LFI5"/>
<dbReference type="Gene3D" id="2.40.10.10">
    <property type="entry name" value="Trypsin-like serine proteases"/>
    <property type="match status" value="1"/>
</dbReference>
<dbReference type="PROSITE" id="PS50240">
    <property type="entry name" value="TRYPSIN_DOM"/>
    <property type="match status" value="1"/>
</dbReference>
<dbReference type="InterPro" id="IPR043504">
    <property type="entry name" value="Peptidase_S1_PA_chymotrypsin"/>
</dbReference>
<dbReference type="InterPro" id="IPR050430">
    <property type="entry name" value="Peptidase_S1"/>
</dbReference>
<dbReference type="Proteomes" id="UP001140172">
    <property type="component" value="Unassembled WGS sequence"/>
</dbReference>
<evidence type="ECO:0000313" key="4">
    <source>
        <dbReference type="EMBL" id="KAJ2778410.1"/>
    </source>
</evidence>
<gene>
    <name evidence="4" type="ORF">GGI15_004185</name>
</gene>